<gene>
    <name evidence="9" type="ORF">BVG16_29960</name>
</gene>
<evidence type="ECO:0000256" key="6">
    <source>
        <dbReference type="PROSITE-ProRule" id="PRU10141"/>
    </source>
</evidence>
<proteinExistence type="predicted"/>
<keyword evidence="3 6" id="KW-0547">Nucleotide-binding</keyword>
<feature type="transmembrane region" description="Helical" evidence="7">
    <location>
        <begin position="299"/>
        <end position="319"/>
    </location>
</feature>
<sequence length="321" mass="36507">MTTSFNAGTLLAPGTWIEGKWHHRRYRVERLLGKGANGAVYLVRWGRSMEQAALKIGYDAVDLQSEINVLTSLAAHQTKRERRMLQSASRPFLLDVDDCVLGQIEVQFYVMKFVEGCTLQQYMDRQGLEWLGLIGYRLLQKLTELHHADWVFGDLKPENILVSEFGHVELVDYGGVSRIGRSVKQFTERYDRGYWNAGSRSADPGYDFFAFAVLWLHVVDGARLRRLSTEQLPQTRQPSDLMALVRTNVKLKPFESWFKQALHGYFTSSDDACAAWHQLAIQNGRRTLSPPVKGTTPGWLKGVFIASIVLLGSTLYFMLQS</sequence>
<name>A0A1T2X034_9BACL</name>
<keyword evidence="1 9" id="KW-0723">Serine/threonine-protein kinase</keyword>
<evidence type="ECO:0000313" key="9">
    <source>
        <dbReference type="EMBL" id="OPA73175.1"/>
    </source>
</evidence>
<evidence type="ECO:0000313" key="10">
    <source>
        <dbReference type="Proteomes" id="UP000190188"/>
    </source>
</evidence>
<dbReference type="GO" id="GO:0005524">
    <property type="term" value="F:ATP binding"/>
    <property type="evidence" value="ECO:0007669"/>
    <property type="project" value="UniProtKB-UniRule"/>
</dbReference>
<dbReference type="PANTHER" id="PTHR24351">
    <property type="entry name" value="RIBOSOMAL PROTEIN S6 KINASE"/>
    <property type="match status" value="1"/>
</dbReference>
<dbReference type="OrthoDB" id="583109at2"/>
<dbReference type="AlphaFoldDB" id="A0A1T2X034"/>
<dbReference type="InterPro" id="IPR000719">
    <property type="entry name" value="Prot_kinase_dom"/>
</dbReference>
<evidence type="ECO:0000259" key="8">
    <source>
        <dbReference type="PROSITE" id="PS50011"/>
    </source>
</evidence>
<dbReference type="STRING" id="1324314.BVG16_29960"/>
<reference evidence="9 10" key="1">
    <citation type="submission" date="2017-01" db="EMBL/GenBank/DDBJ databases">
        <title>Genome analysis of Paenibacillus selenitrireducens ES3-24.</title>
        <authorList>
            <person name="Xu D."/>
            <person name="Yao R."/>
            <person name="Zheng S."/>
        </authorList>
    </citation>
    <scope>NUCLEOTIDE SEQUENCE [LARGE SCALE GENOMIC DNA]</scope>
    <source>
        <strain evidence="9 10">ES3-24</strain>
    </source>
</reference>
<keyword evidence="10" id="KW-1185">Reference proteome</keyword>
<accession>A0A1T2X034</accession>
<keyword evidence="7" id="KW-1133">Transmembrane helix</keyword>
<feature type="domain" description="Protein kinase" evidence="8">
    <location>
        <begin position="26"/>
        <end position="321"/>
    </location>
</feature>
<dbReference type="PROSITE" id="PS50011">
    <property type="entry name" value="PROTEIN_KINASE_DOM"/>
    <property type="match status" value="1"/>
</dbReference>
<dbReference type="Pfam" id="PF00069">
    <property type="entry name" value="Pkinase"/>
    <property type="match status" value="1"/>
</dbReference>
<dbReference type="Gene3D" id="1.10.510.10">
    <property type="entry name" value="Transferase(Phosphotransferase) domain 1"/>
    <property type="match status" value="1"/>
</dbReference>
<keyword evidence="7" id="KW-0472">Membrane</keyword>
<dbReference type="GO" id="GO:0004674">
    <property type="term" value="F:protein serine/threonine kinase activity"/>
    <property type="evidence" value="ECO:0007669"/>
    <property type="project" value="UniProtKB-KW"/>
</dbReference>
<evidence type="ECO:0000256" key="1">
    <source>
        <dbReference type="ARBA" id="ARBA00022527"/>
    </source>
</evidence>
<feature type="binding site" evidence="6">
    <location>
        <position position="55"/>
    </location>
    <ligand>
        <name>ATP</name>
        <dbReference type="ChEBI" id="CHEBI:30616"/>
    </ligand>
</feature>
<keyword evidence="2" id="KW-0808">Transferase</keyword>
<evidence type="ECO:0000256" key="5">
    <source>
        <dbReference type="ARBA" id="ARBA00022840"/>
    </source>
</evidence>
<keyword evidence="4 9" id="KW-0418">Kinase</keyword>
<comment type="caution">
    <text evidence="9">The sequence shown here is derived from an EMBL/GenBank/DDBJ whole genome shotgun (WGS) entry which is preliminary data.</text>
</comment>
<evidence type="ECO:0000256" key="4">
    <source>
        <dbReference type="ARBA" id="ARBA00022777"/>
    </source>
</evidence>
<evidence type="ECO:0000256" key="7">
    <source>
        <dbReference type="SAM" id="Phobius"/>
    </source>
</evidence>
<evidence type="ECO:0000256" key="2">
    <source>
        <dbReference type="ARBA" id="ARBA00022679"/>
    </source>
</evidence>
<protein>
    <submittedName>
        <fullName evidence="9">Serine/threonine protein kinase</fullName>
    </submittedName>
</protein>
<keyword evidence="5 6" id="KW-0067">ATP-binding</keyword>
<evidence type="ECO:0000256" key="3">
    <source>
        <dbReference type="ARBA" id="ARBA00022741"/>
    </source>
</evidence>
<dbReference type="Proteomes" id="UP000190188">
    <property type="component" value="Unassembled WGS sequence"/>
</dbReference>
<dbReference type="EMBL" id="MSZX01000021">
    <property type="protein sequence ID" value="OPA73175.1"/>
    <property type="molecule type" value="Genomic_DNA"/>
</dbReference>
<dbReference type="InterPro" id="IPR011009">
    <property type="entry name" value="Kinase-like_dom_sf"/>
</dbReference>
<dbReference type="RefSeq" id="WP_078502873.1">
    <property type="nucleotide sequence ID" value="NZ_MSZX01000021.1"/>
</dbReference>
<dbReference type="SUPFAM" id="SSF56112">
    <property type="entry name" value="Protein kinase-like (PK-like)"/>
    <property type="match status" value="1"/>
</dbReference>
<dbReference type="InterPro" id="IPR017441">
    <property type="entry name" value="Protein_kinase_ATP_BS"/>
</dbReference>
<organism evidence="9 10">
    <name type="scientific">Paenibacillus selenitireducens</name>
    <dbReference type="NCBI Taxonomy" id="1324314"/>
    <lineage>
        <taxon>Bacteria</taxon>
        <taxon>Bacillati</taxon>
        <taxon>Bacillota</taxon>
        <taxon>Bacilli</taxon>
        <taxon>Bacillales</taxon>
        <taxon>Paenibacillaceae</taxon>
        <taxon>Paenibacillus</taxon>
    </lineage>
</organism>
<dbReference type="PROSITE" id="PS00107">
    <property type="entry name" value="PROTEIN_KINASE_ATP"/>
    <property type="match status" value="1"/>
</dbReference>
<dbReference type="SMART" id="SM00220">
    <property type="entry name" value="S_TKc"/>
    <property type="match status" value="1"/>
</dbReference>
<keyword evidence="7" id="KW-0812">Transmembrane</keyword>